<proteinExistence type="predicted"/>
<organism evidence="2 3">
    <name type="scientific">Vreelandella aquamarina</name>
    <dbReference type="NCBI Taxonomy" id="77097"/>
    <lineage>
        <taxon>Bacteria</taxon>
        <taxon>Pseudomonadati</taxon>
        <taxon>Pseudomonadota</taxon>
        <taxon>Gammaproteobacteria</taxon>
        <taxon>Oceanospirillales</taxon>
        <taxon>Halomonadaceae</taxon>
        <taxon>Vreelandella</taxon>
    </lineage>
</organism>
<dbReference type="AlphaFoldDB" id="A0A1H8LNK8"/>
<evidence type="ECO:0000313" key="3">
    <source>
        <dbReference type="Proteomes" id="UP000199493"/>
    </source>
</evidence>
<keyword evidence="1" id="KW-0812">Transmembrane</keyword>
<accession>A0A1H8LNK8</accession>
<dbReference type="RefSeq" id="WP_044627986.1">
    <property type="nucleotide sequence ID" value="NZ_FODB01000042.1"/>
</dbReference>
<dbReference type="Proteomes" id="UP000199493">
    <property type="component" value="Unassembled WGS sequence"/>
</dbReference>
<dbReference type="STRING" id="77097.SAMN04490369_10425"/>
<evidence type="ECO:0000256" key="1">
    <source>
        <dbReference type="SAM" id="Phobius"/>
    </source>
</evidence>
<sequence length="68" mass="7735">MNPFSAPSRRRERLIALALLALFMFCPPMLLIVDRLPGLLGWLPLYLFVVWGALIGFTAWLVEPPKEP</sequence>
<gene>
    <name evidence="2" type="ORF">SAMN04490369_10425</name>
</gene>
<feature type="transmembrane region" description="Helical" evidence="1">
    <location>
        <begin position="14"/>
        <end position="33"/>
    </location>
</feature>
<reference evidence="2 3" key="1">
    <citation type="submission" date="2016-10" db="EMBL/GenBank/DDBJ databases">
        <authorList>
            <person name="de Groot N.N."/>
        </authorList>
    </citation>
    <scope>NUCLEOTIDE SEQUENCE [LARGE SCALE GENOMIC DNA]</scope>
    <source>
        <strain evidence="2 3">558</strain>
    </source>
</reference>
<keyword evidence="1" id="KW-0472">Membrane</keyword>
<feature type="transmembrane region" description="Helical" evidence="1">
    <location>
        <begin position="39"/>
        <end position="62"/>
    </location>
</feature>
<keyword evidence="1" id="KW-1133">Transmembrane helix</keyword>
<evidence type="ECO:0000313" key="2">
    <source>
        <dbReference type="EMBL" id="SEO06679.1"/>
    </source>
</evidence>
<name>A0A1H8LNK8_9GAMM</name>
<protein>
    <submittedName>
        <fullName evidence="2">Uncharacterized protein</fullName>
    </submittedName>
</protein>
<dbReference type="EMBL" id="FODB01000042">
    <property type="protein sequence ID" value="SEO06679.1"/>
    <property type="molecule type" value="Genomic_DNA"/>
</dbReference>